<evidence type="ECO:0000256" key="3">
    <source>
        <dbReference type="ARBA" id="ARBA00022555"/>
    </source>
</evidence>
<dbReference type="PANTHER" id="PTHR11586">
    <property type="entry name" value="TRNA-AMINOACYLATION COFACTOR ARC1 FAMILY MEMBER"/>
    <property type="match status" value="1"/>
</dbReference>
<evidence type="ECO:0000256" key="1">
    <source>
        <dbReference type="ARBA" id="ARBA00004496"/>
    </source>
</evidence>
<evidence type="ECO:0000256" key="5">
    <source>
        <dbReference type="ARBA" id="ARBA00022917"/>
    </source>
</evidence>
<dbReference type="Proteomes" id="UP000050794">
    <property type="component" value="Unassembled WGS sequence"/>
</dbReference>
<dbReference type="Pfam" id="PF01588">
    <property type="entry name" value="tRNA_bind"/>
    <property type="match status" value="1"/>
</dbReference>
<dbReference type="CDD" id="cd02799">
    <property type="entry name" value="tRNA_bind_EMAP-II_like"/>
    <property type="match status" value="1"/>
</dbReference>
<organism evidence="9 10">
    <name type="scientific">Toxocara canis</name>
    <name type="common">Canine roundworm</name>
    <dbReference type="NCBI Taxonomy" id="6265"/>
    <lineage>
        <taxon>Eukaryota</taxon>
        <taxon>Metazoa</taxon>
        <taxon>Ecdysozoa</taxon>
        <taxon>Nematoda</taxon>
        <taxon>Chromadorea</taxon>
        <taxon>Rhabditida</taxon>
        <taxon>Spirurina</taxon>
        <taxon>Ascaridomorpha</taxon>
        <taxon>Ascaridoidea</taxon>
        <taxon>Toxocaridae</taxon>
        <taxon>Toxocara</taxon>
    </lineage>
</organism>
<evidence type="ECO:0000313" key="8">
    <source>
        <dbReference type="EMBL" id="VDM28601.1"/>
    </source>
</evidence>
<dbReference type="FunFam" id="2.40.50.140:FF:000047">
    <property type="entry name" value="tyrosine--tRNA ligase, cytoplasmic isoform X2"/>
    <property type="match status" value="1"/>
</dbReference>
<evidence type="ECO:0000259" key="7">
    <source>
        <dbReference type="PROSITE" id="PS50886"/>
    </source>
</evidence>
<evidence type="ECO:0000256" key="6">
    <source>
        <dbReference type="PROSITE-ProRule" id="PRU00209"/>
    </source>
</evidence>
<dbReference type="InterPro" id="IPR012340">
    <property type="entry name" value="NA-bd_OB-fold"/>
</dbReference>
<dbReference type="WBParaSite" id="TCNE_0000288401-mRNA-1">
    <property type="protein sequence ID" value="TCNE_0000288401-mRNA-1"/>
    <property type="gene ID" value="TCNE_0000288401"/>
</dbReference>
<dbReference type="GO" id="GO:0000049">
    <property type="term" value="F:tRNA binding"/>
    <property type="evidence" value="ECO:0007669"/>
    <property type="project" value="UniProtKB-UniRule"/>
</dbReference>
<reference evidence="8 9" key="2">
    <citation type="submission" date="2018-11" db="EMBL/GenBank/DDBJ databases">
        <authorList>
            <consortium name="Pathogen Informatics"/>
        </authorList>
    </citation>
    <scope>NUCLEOTIDE SEQUENCE [LARGE SCALE GENOMIC DNA]</scope>
</reference>
<evidence type="ECO:0000256" key="2">
    <source>
        <dbReference type="ARBA" id="ARBA00022490"/>
    </source>
</evidence>
<dbReference type="InterPro" id="IPR051270">
    <property type="entry name" value="Tyrosine-tRNA_ligase_regulator"/>
</dbReference>
<dbReference type="InterPro" id="IPR002547">
    <property type="entry name" value="tRNA-bd_dom"/>
</dbReference>
<reference evidence="10" key="1">
    <citation type="submission" date="2016-06" db="UniProtKB">
        <authorList>
            <consortium name="WormBaseParasite"/>
        </authorList>
    </citation>
    <scope>IDENTIFICATION</scope>
</reference>
<proteinExistence type="predicted"/>
<dbReference type="EMBL" id="UYWY01003211">
    <property type="protein sequence ID" value="VDM28601.1"/>
    <property type="molecule type" value="Genomic_DNA"/>
</dbReference>
<gene>
    <name evidence="8" type="ORF">TCNE_LOCUS2884</name>
</gene>
<accession>A0A183U314</accession>
<dbReference type="AlphaFoldDB" id="A0A183U314"/>
<keyword evidence="2" id="KW-0963">Cytoplasm</keyword>
<keyword evidence="9" id="KW-1185">Reference proteome</keyword>
<dbReference type="SUPFAM" id="SSF50249">
    <property type="entry name" value="Nucleic acid-binding proteins"/>
    <property type="match status" value="1"/>
</dbReference>
<evidence type="ECO:0000256" key="4">
    <source>
        <dbReference type="ARBA" id="ARBA00022884"/>
    </source>
</evidence>
<feature type="domain" description="TRNA-binding" evidence="7">
    <location>
        <begin position="75"/>
        <end position="176"/>
    </location>
</feature>
<dbReference type="Gene3D" id="2.40.50.140">
    <property type="entry name" value="Nucleic acid-binding proteins"/>
    <property type="match status" value="1"/>
</dbReference>
<dbReference type="GO" id="GO:0006412">
    <property type="term" value="P:translation"/>
    <property type="evidence" value="ECO:0007669"/>
    <property type="project" value="UniProtKB-KW"/>
</dbReference>
<name>A0A183U314_TOXCA</name>
<evidence type="ECO:0000313" key="9">
    <source>
        <dbReference type="Proteomes" id="UP000050794"/>
    </source>
</evidence>
<keyword evidence="5" id="KW-0648">Protein biosynthesis</keyword>
<evidence type="ECO:0000313" key="10">
    <source>
        <dbReference type="WBParaSite" id="TCNE_0000288401-mRNA-1"/>
    </source>
</evidence>
<dbReference type="PANTHER" id="PTHR11586:SF33">
    <property type="entry name" value="AMINOACYL TRNA SYNTHASE COMPLEX-INTERACTING MULTIFUNCTIONAL PROTEIN 1"/>
    <property type="match status" value="1"/>
</dbReference>
<comment type="subcellular location">
    <subcellularLocation>
        <location evidence="1">Cytoplasm</location>
    </subcellularLocation>
</comment>
<sequence>MRMEFSRPFLLFSRSFLAFLVYVQFIWLEDFILDKATTAVKESSANRHSQPAEAEVKGTAVGVPRKIRGADDSVDVGRLDLRVGRILEAARHPDADTLYVEKIDLGEAQPRTVVSGLVRHVPVEAMQNKLVMCLCNLKPMKMRGVESQAMVMCASTPERVEILEVDPSSKPGQVVTCPPFVHRPDAVLNPKKKVWETVAVDLAVSADGRAAYKGYPLLVDGQVPVTAPSLRGVPVK</sequence>
<dbReference type="GO" id="GO:0005737">
    <property type="term" value="C:cytoplasm"/>
    <property type="evidence" value="ECO:0007669"/>
    <property type="project" value="UniProtKB-SubCell"/>
</dbReference>
<protein>
    <submittedName>
        <fullName evidence="10">tRNA-binding domain-containing protein</fullName>
    </submittedName>
</protein>
<keyword evidence="4 6" id="KW-0694">RNA-binding</keyword>
<keyword evidence="3 6" id="KW-0820">tRNA-binding</keyword>
<dbReference type="PROSITE" id="PS50886">
    <property type="entry name" value="TRBD"/>
    <property type="match status" value="1"/>
</dbReference>